<keyword evidence="2 7" id="KW-0812">Transmembrane</keyword>
<dbReference type="AlphaFoldDB" id="A0A8H4RNC1"/>
<comment type="caution">
    <text evidence="9">The sequence shown here is derived from an EMBL/GenBank/DDBJ whole genome shotgun (WGS) entry which is preliminary data.</text>
</comment>
<keyword evidence="3 7" id="KW-1133">Transmembrane helix</keyword>
<dbReference type="GO" id="GO:0016020">
    <property type="term" value="C:membrane"/>
    <property type="evidence" value="ECO:0007669"/>
    <property type="project" value="UniProtKB-SubCell"/>
</dbReference>
<comment type="similarity">
    <text evidence="5">Belongs to the SAT4 family.</text>
</comment>
<proteinExistence type="inferred from homology"/>
<dbReference type="OrthoDB" id="3529975at2759"/>
<dbReference type="EMBL" id="JAAMPI010000350">
    <property type="protein sequence ID" value="KAF4632401.1"/>
    <property type="molecule type" value="Genomic_DNA"/>
</dbReference>
<evidence type="ECO:0000259" key="8">
    <source>
        <dbReference type="Pfam" id="PF20684"/>
    </source>
</evidence>
<keyword evidence="4 7" id="KW-0472">Membrane</keyword>
<sequence length="396" mass="44231">MSNKDSPAVHLEDNSRFAHKIPSEAKRLGFLPTVDFYKLRKACEGQDSTTQRRLNNPFLVNQQAMAASLIGPLPPLTPEHLNDYIGKRAYDCAILFIVFDVFIVGFRYFARYITHTSFGWDDFFVLPAVLFSVSLCGIIVAMVNHAGLGHHLEALPLPTILLYAKLSVAFQFSYLFAVTLPKLAIICLYLRIFVERKYRLICYGLFGLVVLSATISLLVTSFMCIPLDALWNPLITNPRCINIASWWRWSTLPSSLFDLILIILPIPMVLKIKLPPRDKAGVFLAFSAGGIGLIASIIRIVTFMKSEGLGDLTWDGVTLAIVGMLETGTYLFAICLPQIRPFYMFVRKQGKFSTSQVTAGSSFPMTTPSQRLRSDPYVSSSQVSEPSKGSEFNFVK</sequence>
<evidence type="ECO:0000256" key="1">
    <source>
        <dbReference type="ARBA" id="ARBA00004141"/>
    </source>
</evidence>
<organism evidence="9 10">
    <name type="scientific">Cudoniella acicularis</name>
    <dbReference type="NCBI Taxonomy" id="354080"/>
    <lineage>
        <taxon>Eukaryota</taxon>
        <taxon>Fungi</taxon>
        <taxon>Dikarya</taxon>
        <taxon>Ascomycota</taxon>
        <taxon>Pezizomycotina</taxon>
        <taxon>Leotiomycetes</taxon>
        <taxon>Helotiales</taxon>
        <taxon>Tricladiaceae</taxon>
        <taxon>Cudoniella</taxon>
    </lineage>
</organism>
<feature type="transmembrane region" description="Helical" evidence="7">
    <location>
        <begin position="88"/>
        <end position="110"/>
    </location>
</feature>
<evidence type="ECO:0000256" key="2">
    <source>
        <dbReference type="ARBA" id="ARBA00022692"/>
    </source>
</evidence>
<feature type="transmembrane region" description="Helical" evidence="7">
    <location>
        <begin position="202"/>
        <end position="231"/>
    </location>
</feature>
<protein>
    <recommendedName>
        <fullName evidence="8">Rhodopsin domain-containing protein</fullName>
    </recommendedName>
</protein>
<feature type="region of interest" description="Disordered" evidence="6">
    <location>
        <begin position="357"/>
        <end position="396"/>
    </location>
</feature>
<evidence type="ECO:0000256" key="7">
    <source>
        <dbReference type="SAM" id="Phobius"/>
    </source>
</evidence>
<name>A0A8H4RNC1_9HELO</name>
<evidence type="ECO:0000256" key="5">
    <source>
        <dbReference type="ARBA" id="ARBA00038359"/>
    </source>
</evidence>
<feature type="domain" description="Rhodopsin" evidence="8">
    <location>
        <begin position="107"/>
        <end position="343"/>
    </location>
</feature>
<feature type="transmembrane region" description="Helical" evidence="7">
    <location>
        <begin position="122"/>
        <end position="148"/>
    </location>
</feature>
<evidence type="ECO:0000256" key="3">
    <source>
        <dbReference type="ARBA" id="ARBA00022989"/>
    </source>
</evidence>
<evidence type="ECO:0000256" key="4">
    <source>
        <dbReference type="ARBA" id="ARBA00023136"/>
    </source>
</evidence>
<comment type="subcellular location">
    <subcellularLocation>
        <location evidence="1">Membrane</location>
        <topology evidence="1">Multi-pass membrane protein</topology>
    </subcellularLocation>
</comment>
<dbReference type="InterPro" id="IPR052337">
    <property type="entry name" value="SAT4-like"/>
</dbReference>
<reference evidence="9 10" key="1">
    <citation type="submission" date="2020-03" db="EMBL/GenBank/DDBJ databases">
        <title>Draft Genome Sequence of Cudoniella acicularis.</title>
        <authorList>
            <person name="Buettner E."/>
            <person name="Kellner H."/>
        </authorList>
    </citation>
    <scope>NUCLEOTIDE SEQUENCE [LARGE SCALE GENOMIC DNA]</scope>
    <source>
        <strain evidence="9 10">DSM 108380</strain>
    </source>
</reference>
<feature type="transmembrane region" description="Helical" evidence="7">
    <location>
        <begin position="282"/>
        <end position="304"/>
    </location>
</feature>
<evidence type="ECO:0000256" key="6">
    <source>
        <dbReference type="SAM" id="MobiDB-lite"/>
    </source>
</evidence>
<dbReference type="Proteomes" id="UP000566819">
    <property type="component" value="Unassembled WGS sequence"/>
</dbReference>
<feature type="compositionally biased region" description="Polar residues" evidence="6">
    <location>
        <begin position="357"/>
        <end position="387"/>
    </location>
</feature>
<evidence type="ECO:0000313" key="9">
    <source>
        <dbReference type="EMBL" id="KAF4632401.1"/>
    </source>
</evidence>
<dbReference type="InterPro" id="IPR049326">
    <property type="entry name" value="Rhodopsin_dom_fungi"/>
</dbReference>
<feature type="transmembrane region" description="Helical" evidence="7">
    <location>
        <begin position="168"/>
        <end position="190"/>
    </location>
</feature>
<evidence type="ECO:0000313" key="10">
    <source>
        <dbReference type="Proteomes" id="UP000566819"/>
    </source>
</evidence>
<feature type="transmembrane region" description="Helical" evidence="7">
    <location>
        <begin position="316"/>
        <end position="339"/>
    </location>
</feature>
<dbReference type="PANTHER" id="PTHR33048">
    <property type="entry name" value="PTH11-LIKE INTEGRAL MEMBRANE PROTEIN (AFU_ORTHOLOGUE AFUA_5G11245)"/>
    <property type="match status" value="1"/>
</dbReference>
<feature type="transmembrane region" description="Helical" evidence="7">
    <location>
        <begin position="251"/>
        <end position="270"/>
    </location>
</feature>
<gene>
    <name evidence="9" type="ORF">G7Y89_g5720</name>
</gene>
<keyword evidence="10" id="KW-1185">Reference proteome</keyword>
<accession>A0A8H4RNC1</accession>
<dbReference type="Pfam" id="PF20684">
    <property type="entry name" value="Fung_rhodopsin"/>
    <property type="match status" value="1"/>
</dbReference>
<dbReference type="PANTHER" id="PTHR33048:SF47">
    <property type="entry name" value="INTEGRAL MEMBRANE PROTEIN-RELATED"/>
    <property type="match status" value="1"/>
</dbReference>